<dbReference type="AlphaFoldDB" id="A0A4P1R8S1"/>
<gene>
    <name evidence="3" type="ORF">TanjilG_28839</name>
</gene>
<feature type="compositionally biased region" description="Polar residues" evidence="1">
    <location>
        <begin position="260"/>
        <end position="277"/>
    </location>
</feature>
<keyword evidence="4" id="KW-1185">Reference proteome</keyword>
<dbReference type="EMBL" id="CM007369">
    <property type="protein sequence ID" value="OIW05374.1"/>
    <property type="molecule type" value="Genomic_DNA"/>
</dbReference>
<dbReference type="SUPFAM" id="SSF54106">
    <property type="entry name" value="LysM domain"/>
    <property type="match status" value="1"/>
</dbReference>
<organism evidence="3 4">
    <name type="scientific">Lupinus angustifolius</name>
    <name type="common">Narrow-leaved blue lupine</name>
    <dbReference type="NCBI Taxonomy" id="3871"/>
    <lineage>
        <taxon>Eukaryota</taxon>
        <taxon>Viridiplantae</taxon>
        <taxon>Streptophyta</taxon>
        <taxon>Embryophyta</taxon>
        <taxon>Tracheophyta</taxon>
        <taxon>Spermatophyta</taxon>
        <taxon>Magnoliopsida</taxon>
        <taxon>eudicotyledons</taxon>
        <taxon>Gunneridae</taxon>
        <taxon>Pentapetalae</taxon>
        <taxon>rosids</taxon>
        <taxon>fabids</taxon>
        <taxon>Fabales</taxon>
        <taxon>Fabaceae</taxon>
        <taxon>Papilionoideae</taxon>
        <taxon>50 kb inversion clade</taxon>
        <taxon>genistoids sensu lato</taxon>
        <taxon>core genistoids</taxon>
        <taxon>Genisteae</taxon>
        <taxon>Lupinus</taxon>
    </lineage>
</organism>
<feature type="compositionally biased region" description="Low complexity" evidence="1">
    <location>
        <begin position="292"/>
        <end position="303"/>
    </location>
</feature>
<dbReference type="InterPro" id="IPR018392">
    <property type="entry name" value="LysM"/>
</dbReference>
<dbReference type="InterPro" id="IPR045030">
    <property type="entry name" value="LYSM1-4"/>
</dbReference>
<reference evidence="3 4" key="1">
    <citation type="journal article" date="2017" name="Plant Biotechnol. J.">
        <title>A comprehensive draft genome sequence for lupin (Lupinus angustifolius), an emerging health food: insights into plant-microbe interactions and legume evolution.</title>
        <authorList>
            <person name="Hane J.K."/>
            <person name="Ming Y."/>
            <person name="Kamphuis L.G."/>
            <person name="Nelson M.N."/>
            <person name="Garg G."/>
            <person name="Atkins C.A."/>
            <person name="Bayer P.E."/>
            <person name="Bravo A."/>
            <person name="Bringans S."/>
            <person name="Cannon S."/>
            <person name="Edwards D."/>
            <person name="Foley R."/>
            <person name="Gao L.L."/>
            <person name="Harrison M.J."/>
            <person name="Huang W."/>
            <person name="Hurgobin B."/>
            <person name="Li S."/>
            <person name="Liu C.W."/>
            <person name="McGrath A."/>
            <person name="Morahan G."/>
            <person name="Murray J."/>
            <person name="Weller J."/>
            <person name="Jian J."/>
            <person name="Singh K.B."/>
        </authorList>
    </citation>
    <scope>NUCLEOTIDE SEQUENCE [LARGE SCALE GENOMIC DNA]</scope>
    <source>
        <strain evidence="4">cv. Tanjil</strain>
        <tissue evidence="3">Whole plant</tissue>
    </source>
</reference>
<dbReference type="SMART" id="SM00257">
    <property type="entry name" value="LysM"/>
    <property type="match status" value="1"/>
</dbReference>
<evidence type="ECO:0000256" key="1">
    <source>
        <dbReference type="SAM" id="MobiDB-lite"/>
    </source>
</evidence>
<feature type="region of interest" description="Disordered" evidence="1">
    <location>
        <begin position="335"/>
        <end position="357"/>
    </location>
</feature>
<dbReference type="KEGG" id="lang:109355946"/>
<feature type="region of interest" description="Disordered" evidence="1">
    <location>
        <begin position="158"/>
        <end position="182"/>
    </location>
</feature>
<sequence>MEREKWKEHKNNNGYYDEFLCDVDRDAPSRENSLVIPSSVSSSPSRPLGYIEHHVSKFDTLAGIAIKYGVEVLDVKKMNGLVTDHQMFALKTLQIPLPGRHPPSPCLSNGSSITGLGNSGHSSPDHAHRELLESFQSLRTKSSERKVSPAMSSLRGYYGLKGTSKSSQHVPKSDRPLSCPRKSKSLVNVILEEIMEKSDTEPSAGARESESDKWNGKLVGRRQKSEADFTRIPELLMRPDNSSSGGLPSRKGKGLALRQNAASRTVLATDSESNGSSLLPIGSGEASLTDGSSGVRKSSSTSSLQDQDNNVSSFIWPTSRWNLKPDLQAFTTAAIGKPIFDGLPNPITGRKSKAALD</sequence>
<feature type="domain" description="LysM" evidence="2">
    <location>
        <begin position="51"/>
        <end position="95"/>
    </location>
</feature>
<dbReference type="PANTHER" id="PTHR20932">
    <property type="entry name" value="LYSM AND PUTATIVE PEPTIDOGLYCAN-BINDING DOMAIN-CONTAINING PROTEIN"/>
    <property type="match status" value="1"/>
</dbReference>
<dbReference type="Proteomes" id="UP000188354">
    <property type="component" value="Chromosome LG09"/>
</dbReference>
<protein>
    <recommendedName>
        <fullName evidence="2">LysM domain-containing protein</fullName>
    </recommendedName>
</protein>
<dbReference type="PANTHER" id="PTHR20932:SF55">
    <property type="entry name" value="LYSM DOMAIN-CONTAINING PROTEIN"/>
    <property type="match status" value="1"/>
</dbReference>
<feature type="region of interest" description="Disordered" evidence="1">
    <location>
        <begin position="101"/>
        <end position="126"/>
    </location>
</feature>
<dbReference type="OrthoDB" id="538216at2759"/>
<proteinExistence type="predicted"/>
<evidence type="ECO:0000313" key="3">
    <source>
        <dbReference type="EMBL" id="OIW05374.1"/>
    </source>
</evidence>
<dbReference type="InterPro" id="IPR036779">
    <property type="entry name" value="LysM_dom_sf"/>
</dbReference>
<dbReference type="Gramene" id="OIW05374">
    <property type="protein sequence ID" value="OIW05374"/>
    <property type="gene ID" value="TanjilG_28839"/>
</dbReference>
<dbReference type="CDD" id="cd00118">
    <property type="entry name" value="LysM"/>
    <property type="match status" value="1"/>
</dbReference>
<feature type="compositionally biased region" description="Polar residues" evidence="1">
    <location>
        <begin position="106"/>
        <end position="122"/>
    </location>
</feature>
<evidence type="ECO:0000313" key="4">
    <source>
        <dbReference type="Proteomes" id="UP000188354"/>
    </source>
</evidence>
<evidence type="ECO:0000259" key="2">
    <source>
        <dbReference type="PROSITE" id="PS51782"/>
    </source>
</evidence>
<accession>A0A4P1R8S1</accession>
<name>A0A4P1R8S1_LUPAN</name>
<dbReference type="PROSITE" id="PS51782">
    <property type="entry name" value="LYSM"/>
    <property type="match status" value="1"/>
</dbReference>
<feature type="region of interest" description="Disordered" evidence="1">
    <location>
        <begin position="195"/>
        <end position="309"/>
    </location>
</feature>
<dbReference type="Gene3D" id="3.10.350.10">
    <property type="entry name" value="LysM domain"/>
    <property type="match status" value="1"/>
</dbReference>